<keyword evidence="1" id="KW-0547">Nucleotide-binding</keyword>
<evidence type="ECO:0000313" key="6">
    <source>
        <dbReference type="Proteomes" id="UP000199559"/>
    </source>
</evidence>
<evidence type="ECO:0000256" key="2">
    <source>
        <dbReference type="ARBA" id="ARBA00022840"/>
    </source>
</evidence>
<dbReference type="Pfam" id="PF00005">
    <property type="entry name" value="ABC_tran"/>
    <property type="match status" value="1"/>
</dbReference>
<dbReference type="InterPro" id="IPR003439">
    <property type="entry name" value="ABC_transporter-like_ATP-bd"/>
</dbReference>
<accession>A0A1I3RQP1</accession>
<dbReference type="STRING" id="1144750.SAMN05443431_108111"/>
<dbReference type="GO" id="GO:0005524">
    <property type="term" value="F:ATP binding"/>
    <property type="evidence" value="ECO:0007669"/>
    <property type="project" value="UniProtKB-KW"/>
</dbReference>
<protein>
    <submittedName>
        <fullName evidence="5">ABC-type lipoprotein export system, ATPase component</fullName>
    </submittedName>
</protein>
<dbReference type="PROSITE" id="PS50893">
    <property type="entry name" value="ABC_TRANSPORTER_2"/>
    <property type="match status" value="1"/>
</dbReference>
<keyword evidence="6" id="KW-1185">Reference proteome</keyword>
<evidence type="ECO:0000256" key="3">
    <source>
        <dbReference type="ARBA" id="ARBA00022967"/>
    </source>
</evidence>
<dbReference type="PANTHER" id="PTHR42798">
    <property type="entry name" value="LIPOPROTEIN-RELEASING SYSTEM ATP-BINDING PROTEIN LOLD"/>
    <property type="match status" value="1"/>
</dbReference>
<dbReference type="InterPro" id="IPR017871">
    <property type="entry name" value="ABC_transporter-like_CS"/>
</dbReference>
<keyword evidence="3" id="KW-1278">Translocase</keyword>
<dbReference type="RefSeq" id="WP_177183539.1">
    <property type="nucleotide sequence ID" value="NZ_FORM01000008.1"/>
</dbReference>
<feature type="domain" description="ABC transporter" evidence="4">
    <location>
        <begin position="3"/>
        <end position="209"/>
    </location>
</feature>
<dbReference type="Proteomes" id="UP000199559">
    <property type="component" value="Unassembled WGS sequence"/>
</dbReference>
<organism evidence="5 6">
    <name type="scientific">Olleya namhaensis</name>
    <dbReference type="NCBI Taxonomy" id="1144750"/>
    <lineage>
        <taxon>Bacteria</taxon>
        <taxon>Pseudomonadati</taxon>
        <taxon>Bacteroidota</taxon>
        <taxon>Flavobacteriia</taxon>
        <taxon>Flavobacteriales</taxon>
        <taxon>Flavobacteriaceae</taxon>
    </lineage>
</organism>
<dbReference type="SUPFAM" id="SSF52540">
    <property type="entry name" value="P-loop containing nucleoside triphosphate hydrolases"/>
    <property type="match status" value="1"/>
</dbReference>
<dbReference type="Gene3D" id="3.40.50.300">
    <property type="entry name" value="P-loop containing nucleotide triphosphate hydrolases"/>
    <property type="match status" value="1"/>
</dbReference>
<sequence>MQITIQNITPNFFTPASSEVWSKNFELLPNSKYLIKAVSGSGKSSFFNFLYGLNNRYSGSIIFEKTTIASFSENDWTSLRREKISIVFQGLRLFPELTALENIQLKNTLTNHKSETEILAMLAQLDVDQLAHKKAETLSYGQQQRVAIVRALCQPFKILLLDEPFSHIDQTQITNAVNLVSQEVEQNKATLIIASLGDTYNINYTKILLL</sequence>
<keyword evidence="5" id="KW-0449">Lipoprotein</keyword>
<dbReference type="AlphaFoldDB" id="A0A1I3RQP1"/>
<evidence type="ECO:0000259" key="4">
    <source>
        <dbReference type="PROSITE" id="PS50893"/>
    </source>
</evidence>
<dbReference type="PANTHER" id="PTHR42798:SF2">
    <property type="entry name" value="ABC TRANSPORTER ATP-BINDING PROTEIN MG467-RELATED"/>
    <property type="match status" value="1"/>
</dbReference>
<dbReference type="PROSITE" id="PS00211">
    <property type="entry name" value="ABC_TRANSPORTER_1"/>
    <property type="match status" value="1"/>
</dbReference>
<evidence type="ECO:0000256" key="1">
    <source>
        <dbReference type="ARBA" id="ARBA00022741"/>
    </source>
</evidence>
<proteinExistence type="predicted"/>
<keyword evidence="2" id="KW-0067">ATP-binding</keyword>
<name>A0A1I3RQP1_9FLAO</name>
<dbReference type="GO" id="GO:0016887">
    <property type="term" value="F:ATP hydrolysis activity"/>
    <property type="evidence" value="ECO:0007669"/>
    <property type="project" value="InterPro"/>
</dbReference>
<dbReference type="InterPro" id="IPR027417">
    <property type="entry name" value="P-loop_NTPase"/>
</dbReference>
<reference evidence="6" key="1">
    <citation type="submission" date="2016-10" db="EMBL/GenBank/DDBJ databases">
        <authorList>
            <person name="Varghese N."/>
            <person name="Submissions S."/>
        </authorList>
    </citation>
    <scope>NUCLEOTIDE SEQUENCE [LARGE SCALE GENOMIC DNA]</scope>
    <source>
        <strain evidence="6">DSM 28881</strain>
    </source>
</reference>
<evidence type="ECO:0000313" key="5">
    <source>
        <dbReference type="EMBL" id="SFJ48884.1"/>
    </source>
</evidence>
<dbReference type="EMBL" id="FORM01000008">
    <property type="protein sequence ID" value="SFJ48884.1"/>
    <property type="molecule type" value="Genomic_DNA"/>
</dbReference>
<gene>
    <name evidence="5" type="ORF">SAMN05443431_108111</name>
</gene>